<dbReference type="InterPro" id="IPR024072">
    <property type="entry name" value="DHFR-like_dom_sf"/>
</dbReference>
<evidence type="ECO:0000259" key="1">
    <source>
        <dbReference type="Pfam" id="PF01872"/>
    </source>
</evidence>
<protein>
    <submittedName>
        <fullName evidence="2">Dihydrofolate reductase</fullName>
    </submittedName>
</protein>
<name>A0A7K1FR34_9ACTN</name>
<organism evidence="2 3">
    <name type="scientific">Nakamurella alba</name>
    <dbReference type="NCBI Taxonomy" id="2665158"/>
    <lineage>
        <taxon>Bacteria</taxon>
        <taxon>Bacillati</taxon>
        <taxon>Actinomycetota</taxon>
        <taxon>Actinomycetes</taxon>
        <taxon>Nakamurellales</taxon>
        <taxon>Nakamurellaceae</taxon>
        <taxon>Nakamurella</taxon>
    </lineage>
</organism>
<keyword evidence="3" id="KW-1185">Reference proteome</keyword>
<gene>
    <name evidence="2" type="ORF">GIS00_21905</name>
</gene>
<proteinExistence type="predicted"/>
<dbReference type="Proteomes" id="UP000460221">
    <property type="component" value="Unassembled WGS sequence"/>
</dbReference>
<dbReference type="PANTHER" id="PTHR38011:SF12">
    <property type="entry name" value="BIFUNCTIONAL DEAMINASE-REDUCTASE DOMAIN PROTEIN"/>
    <property type="match status" value="1"/>
</dbReference>
<dbReference type="GO" id="GO:0008703">
    <property type="term" value="F:5-amino-6-(5-phosphoribosylamino)uracil reductase activity"/>
    <property type="evidence" value="ECO:0007669"/>
    <property type="project" value="InterPro"/>
</dbReference>
<sequence>MGTVIASGSMSLDGYVALDDNTVGPLFDWYEAGTVEWANHGDVPPFHLTTESAKYLEWTRHVGAVVAGRNTFDFTDGWNGTHPFGCPVVIATHEAPTGWDHPGSENFSFVTDGIEAVIARAREVAGNKDIAVTAGEVATQAVRAGLIDEIRVDLVPVLLGRGRPFFTTDPSNALLLQDPIEAITAKRVVHLRFAIQR</sequence>
<dbReference type="Pfam" id="PF01872">
    <property type="entry name" value="RibD_C"/>
    <property type="match status" value="1"/>
</dbReference>
<dbReference type="Gene3D" id="3.40.430.10">
    <property type="entry name" value="Dihydrofolate Reductase, subunit A"/>
    <property type="match status" value="1"/>
</dbReference>
<dbReference type="GO" id="GO:0009231">
    <property type="term" value="P:riboflavin biosynthetic process"/>
    <property type="evidence" value="ECO:0007669"/>
    <property type="project" value="InterPro"/>
</dbReference>
<evidence type="ECO:0000313" key="2">
    <source>
        <dbReference type="EMBL" id="MTD16596.1"/>
    </source>
</evidence>
<dbReference type="EMBL" id="WLYK01000009">
    <property type="protein sequence ID" value="MTD16596.1"/>
    <property type="molecule type" value="Genomic_DNA"/>
</dbReference>
<accession>A0A7K1FR34</accession>
<feature type="domain" description="Bacterial bifunctional deaminase-reductase C-terminal" evidence="1">
    <location>
        <begin position="3"/>
        <end position="175"/>
    </location>
</feature>
<evidence type="ECO:0000313" key="3">
    <source>
        <dbReference type="Proteomes" id="UP000460221"/>
    </source>
</evidence>
<dbReference type="AlphaFoldDB" id="A0A7K1FR34"/>
<dbReference type="PANTHER" id="PTHR38011">
    <property type="entry name" value="DIHYDROFOLATE REDUCTASE FAMILY PROTEIN (AFU_ORTHOLOGUE AFUA_8G06820)"/>
    <property type="match status" value="1"/>
</dbReference>
<comment type="caution">
    <text evidence="2">The sequence shown here is derived from an EMBL/GenBank/DDBJ whole genome shotgun (WGS) entry which is preliminary data.</text>
</comment>
<dbReference type="InterPro" id="IPR002734">
    <property type="entry name" value="RibDG_C"/>
</dbReference>
<dbReference type="RefSeq" id="WP_154770541.1">
    <property type="nucleotide sequence ID" value="NZ_WLYK01000009.1"/>
</dbReference>
<reference evidence="2 3" key="1">
    <citation type="submission" date="2019-11" db="EMBL/GenBank/DDBJ databases">
        <authorList>
            <person name="Jiang L.-Q."/>
        </authorList>
    </citation>
    <scope>NUCLEOTIDE SEQUENCE [LARGE SCALE GENOMIC DNA]</scope>
    <source>
        <strain evidence="2 3">YIM 132087</strain>
    </source>
</reference>
<dbReference type="SUPFAM" id="SSF53597">
    <property type="entry name" value="Dihydrofolate reductase-like"/>
    <property type="match status" value="1"/>
</dbReference>
<dbReference type="InterPro" id="IPR050765">
    <property type="entry name" value="Riboflavin_Biosynth_HTPR"/>
</dbReference>